<protein>
    <recommendedName>
        <fullName evidence="1">HTH cro/C1-type domain-containing protein</fullName>
    </recommendedName>
</protein>
<reference evidence="3" key="1">
    <citation type="submission" date="2018-06" db="EMBL/GenBank/DDBJ databases">
        <title>Aestuariibacter litoralis strain KCTC 52945T.</title>
        <authorList>
            <person name="Li X."/>
            <person name="Salam N."/>
            <person name="Li J.-L."/>
            <person name="Chen Y.-M."/>
            <person name="Yang Z.-W."/>
            <person name="Zhang L.-Y."/>
            <person name="Han M.-X."/>
            <person name="Xiao M."/>
            <person name="Li W.-J."/>
        </authorList>
    </citation>
    <scope>NUCLEOTIDE SEQUENCE [LARGE SCALE GENOMIC DNA]</scope>
    <source>
        <strain evidence="3">KCTC 52945</strain>
    </source>
</reference>
<feature type="domain" description="HTH cro/C1-type" evidence="1">
    <location>
        <begin position="13"/>
        <end position="61"/>
    </location>
</feature>
<dbReference type="AlphaFoldDB" id="A0A2W2AQY3"/>
<dbReference type="CDD" id="cd00093">
    <property type="entry name" value="HTH_XRE"/>
    <property type="match status" value="1"/>
</dbReference>
<dbReference type="Proteomes" id="UP000248795">
    <property type="component" value="Unassembled WGS sequence"/>
</dbReference>
<comment type="caution">
    <text evidence="2">The sequence shown here is derived from an EMBL/GenBank/DDBJ whole genome shotgun (WGS) entry which is preliminary data.</text>
</comment>
<evidence type="ECO:0000313" key="3">
    <source>
        <dbReference type="Proteomes" id="UP000248795"/>
    </source>
</evidence>
<dbReference type="InterPro" id="IPR001387">
    <property type="entry name" value="Cro/C1-type_HTH"/>
</dbReference>
<dbReference type="RefSeq" id="WP_111196539.1">
    <property type="nucleotide sequence ID" value="NZ_QKVK01000002.1"/>
</dbReference>
<dbReference type="SMART" id="SM00530">
    <property type="entry name" value="HTH_XRE"/>
    <property type="match status" value="1"/>
</dbReference>
<dbReference type="EMBL" id="QKVK01000002">
    <property type="protein sequence ID" value="PZF77791.1"/>
    <property type="molecule type" value="Genomic_DNA"/>
</dbReference>
<organism evidence="2 3">
    <name type="scientific">Aestuariivirga litoralis</name>
    <dbReference type="NCBI Taxonomy" id="2650924"/>
    <lineage>
        <taxon>Bacteria</taxon>
        <taxon>Pseudomonadati</taxon>
        <taxon>Pseudomonadota</taxon>
        <taxon>Alphaproteobacteria</taxon>
        <taxon>Hyphomicrobiales</taxon>
        <taxon>Aestuariivirgaceae</taxon>
        <taxon>Aestuariivirga</taxon>
    </lineage>
</organism>
<proteinExistence type="predicted"/>
<dbReference type="Pfam" id="PF13443">
    <property type="entry name" value="HTH_26"/>
    <property type="match status" value="1"/>
</dbReference>
<dbReference type="InterPro" id="IPR010982">
    <property type="entry name" value="Lambda_DNA-bd_dom_sf"/>
</dbReference>
<name>A0A2W2AQY3_9HYPH</name>
<evidence type="ECO:0000313" key="2">
    <source>
        <dbReference type="EMBL" id="PZF77791.1"/>
    </source>
</evidence>
<dbReference type="PROSITE" id="PS50943">
    <property type="entry name" value="HTH_CROC1"/>
    <property type="match status" value="1"/>
</dbReference>
<evidence type="ECO:0000259" key="1">
    <source>
        <dbReference type="PROSITE" id="PS50943"/>
    </source>
</evidence>
<keyword evidence="3" id="KW-1185">Reference proteome</keyword>
<dbReference type="SUPFAM" id="SSF47413">
    <property type="entry name" value="lambda repressor-like DNA-binding domains"/>
    <property type="match status" value="1"/>
</dbReference>
<sequence length="286" mass="30622">MNDFASALRHHCARKGTIAQLCKATGINRQQFNKYLAGQILPGARTMRKICAYLGVTEEQLLSGKTLAEKQLSAPSEIDFDSPPATPPADPPHQVLRNGFYRAVFPVHRAPGVVACWLVHVTPGTGGGQFHTCRNHFEDASALGFAANHIRYRGPVRYAPDEAFLIGTALLAQPLHGIIRVDLRPAAGPDYLSAIVLTRRPDGPVALSGVMQFLGDGCTGRAALAGMGVMRLDDPAADPVVVRMMGAAAAAGPNWMSSFNERNLRAEPLSGGSDLPEALRVRRLSV</sequence>
<accession>A0A2W2AQY3</accession>
<gene>
    <name evidence="2" type="ORF">DK847_05005</name>
</gene>
<dbReference type="Gene3D" id="1.10.260.40">
    <property type="entry name" value="lambda repressor-like DNA-binding domains"/>
    <property type="match status" value="1"/>
</dbReference>
<dbReference type="GO" id="GO:0003677">
    <property type="term" value="F:DNA binding"/>
    <property type="evidence" value="ECO:0007669"/>
    <property type="project" value="InterPro"/>
</dbReference>